<evidence type="ECO:0000256" key="2">
    <source>
        <dbReference type="ARBA" id="ARBA00022723"/>
    </source>
</evidence>
<keyword evidence="3" id="KW-0862">Zinc</keyword>
<dbReference type="EMBL" id="JANUCP010000002">
    <property type="protein sequence ID" value="MCS3919090.1"/>
    <property type="molecule type" value="Genomic_DNA"/>
</dbReference>
<evidence type="ECO:0000256" key="3">
    <source>
        <dbReference type="ARBA" id="ARBA00022833"/>
    </source>
</evidence>
<keyword evidence="1" id="KW-0533">Nickel</keyword>
<protein>
    <submittedName>
        <fullName evidence="4">Zn finger protein HypA/HybF involved in hydrogenase expression</fullName>
    </submittedName>
</protein>
<dbReference type="PANTHER" id="PTHR34535:SF3">
    <property type="entry name" value="HYDROGENASE MATURATION FACTOR HYPA"/>
    <property type="match status" value="1"/>
</dbReference>
<dbReference type="Pfam" id="PF01155">
    <property type="entry name" value="HypA"/>
    <property type="match status" value="1"/>
</dbReference>
<dbReference type="InterPro" id="IPR000688">
    <property type="entry name" value="HypA/HybF"/>
</dbReference>
<evidence type="ECO:0000313" key="5">
    <source>
        <dbReference type="Proteomes" id="UP001204798"/>
    </source>
</evidence>
<dbReference type="RefSeq" id="WP_259095219.1">
    <property type="nucleotide sequence ID" value="NZ_CP130454.1"/>
</dbReference>
<keyword evidence="5" id="KW-1185">Reference proteome</keyword>
<dbReference type="Gene3D" id="3.30.2320.80">
    <property type="match status" value="1"/>
</dbReference>
<sequence length="115" mass="12881">MHEFDVVKSLIDDLLPKLQEQKVKRVTELRFRRGSTFSEKALLQAFSVLSQGTPLEGADVKVETVGTKFKCQCGHEQTITADDLIGHIFVCPQCGRAQEIDEAHELELLEVIAEV</sequence>
<dbReference type="PIRSF" id="PIRSF004761">
    <property type="entry name" value="Hydrgn_mat_HypA"/>
    <property type="match status" value="1"/>
</dbReference>
<name>A0ABT2EQB6_9BACT</name>
<accession>A0ABT2EQB6</accession>
<proteinExistence type="predicted"/>
<gene>
    <name evidence="4" type="ORF">M2350_001490</name>
</gene>
<dbReference type="Proteomes" id="UP001204798">
    <property type="component" value="Unassembled WGS sequence"/>
</dbReference>
<organism evidence="4 5">
    <name type="scientific">Candidatus Fervidibacter sacchari</name>
    <dbReference type="NCBI Taxonomy" id="1448929"/>
    <lineage>
        <taxon>Bacteria</taxon>
        <taxon>Candidatus Fervidibacterota</taxon>
        <taxon>Candidatus Fervidibacter</taxon>
    </lineage>
</organism>
<evidence type="ECO:0000256" key="1">
    <source>
        <dbReference type="ARBA" id="ARBA00022596"/>
    </source>
</evidence>
<evidence type="ECO:0000313" key="4">
    <source>
        <dbReference type="EMBL" id="MCS3919090.1"/>
    </source>
</evidence>
<dbReference type="PANTHER" id="PTHR34535">
    <property type="entry name" value="HYDROGENASE MATURATION FACTOR HYPA"/>
    <property type="match status" value="1"/>
</dbReference>
<keyword evidence="2" id="KW-0479">Metal-binding</keyword>
<reference evidence="4 5" key="1">
    <citation type="submission" date="2022-08" db="EMBL/GenBank/DDBJ databases">
        <title>Bacterial and archaeal communities from various locations to study Microbial Dark Matter (Phase II).</title>
        <authorList>
            <person name="Stepanauskas R."/>
        </authorList>
    </citation>
    <scope>NUCLEOTIDE SEQUENCE [LARGE SCALE GENOMIC DNA]</scope>
    <source>
        <strain evidence="4 5">PD1</strain>
    </source>
</reference>
<comment type="caution">
    <text evidence="4">The sequence shown here is derived from an EMBL/GenBank/DDBJ whole genome shotgun (WGS) entry which is preliminary data.</text>
</comment>